<gene>
    <name evidence="2" type="ORF">CAV_0511</name>
</gene>
<dbReference type="AlphaFoldDB" id="A0A222MWY1"/>
<reference evidence="2 3" key="1">
    <citation type="submission" date="2017-07" db="EMBL/GenBank/DDBJ databases">
        <title>Analysis of two Campylobacter avium genomes and identification of a novel hippuricase gene.</title>
        <authorList>
            <person name="Miller W.G."/>
            <person name="Chapman M.H."/>
            <person name="Yee E."/>
            <person name="Revez J."/>
            <person name="Bono J.L."/>
            <person name="Rossi M."/>
        </authorList>
    </citation>
    <scope>NUCLEOTIDE SEQUENCE [LARGE SCALE GENOMIC DNA]</scope>
    <source>
        <strain evidence="2 3">LMG 24591</strain>
    </source>
</reference>
<feature type="transmembrane region" description="Helical" evidence="1">
    <location>
        <begin position="46"/>
        <end position="64"/>
    </location>
</feature>
<keyword evidence="1" id="KW-0472">Membrane</keyword>
<organism evidence="2 3">
    <name type="scientific">Campylobacter avium LMG 24591</name>
    <dbReference type="NCBI Taxonomy" id="522484"/>
    <lineage>
        <taxon>Bacteria</taxon>
        <taxon>Pseudomonadati</taxon>
        <taxon>Campylobacterota</taxon>
        <taxon>Epsilonproteobacteria</taxon>
        <taxon>Campylobacterales</taxon>
        <taxon>Campylobacteraceae</taxon>
        <taxon>Campylobacter</taxon>
    </lineage>
</organism>
<dbReference type="Proteomes" id="UP000201169">
    <property type="component" value="Chromosome"/>
</dbReference>
<keyword evidence="3" id="KW-1185">Reference proteome</keyword>
<dbReference type="KEGG" id="cavi:CAV_0511"/>
<evidence type="ECO:0000313" key="3">
    <source>
        <dbReference type="Proteomes" id="UP000201169"/>
    </source>
</evidence>
<evidence type="ECO:0000256" key="1">
    <source>
        <dbReference type="SAM" id="Phobius"/>
    </source>
</evidence>
<dbReference type="Gene3D" id="1.20.1250.20">
    <property type="entry name" value="MFS general substrate transporter like domains"/>
    <property type="match status" value="1"/>
</dbReference>
<dbReference type="SUPFAM" id="SSF103473">
    <property type="entry name" value="MFS general substrate transporter"/>
    <property type="match status" value="1"/>
</dbReference>
<protein>
    <submittedName>
        <fullName evidence="2">Uncharacterized protein</fullName>
    </submittedName>
</protein>
<dbReference type="InterPro" id="IPR036259">
    <property type="entry name" value="MFS_trans_sf"/>
</dbReference>
<sequence length="74" mass="7989">MTKLAPSLIQNQVMGLWFASSALGNVVAGLIGGNVANDKIQNLPEIFGFLAIMLFVSFLLLFACKKFIMKIAKA</sequence>
<feature type="transmembrane region" description="Helical" evidence="1">
    <location>
        <begin position="12"/>
        <end position="34"/>
    </location>
</feature>
<name>A0A222MWY1_9BACT</name>
<evidence type="ECO:0000313" key="2">
    <source>
        <dbReference type="EMBL" id="ASQ30178.1"/>
    </source>
</evidence>
<keyword evidence="1" id="KW-0812">Transmembrane</keyword>
<dbReference type="EMBL" id="CP022347">
    <property type="protein sequence ID" value="ASQ30178.1"/>
    <property type="molecule type" value="Genomic_DNA"/>
</dbReference>
<keyword evidence="1" id="KW-1133">Transmembrane helix</keyword>
<proteinExistence type="predicted"/>
<accession>A0A222MWY1</accession>